<evidence type="ECO:0000259" key="6">
    <source>
        <dbReference type="Pfam" id="PF02826"/>
    </source>
</evidence>
<dbReference type="RefSeq" id="WP_127486904.1">
    <property type="nucleotide sequence ID" value="NZ_CP022572.1"/>
</dbReference>
<dbReference type="InterPro" id="IPR036291">
    <property type="entry name" value="NAD(P)-bd_dom_sf"/>
</dbReference>
<dbReference type="PANTHER" id="PTHR43761:SF1">
    <property type="entry name" value="D-ISOMER SPECIFIC 2-HYDROXYACID DEHYDROGENASE CATALYTIC DOMAIN-CONTAINING PROTEIN-RELATED"/>
    <property type="match status" value="1"/>
</dbReference>
<dbReference type="GO" id="GO:0003714">
    <property type="term" value="F:transcription corepressor activity"/>
    <property type="evidence" value="ECO:0007669"/>
    <property type="project" value="InterPro"/>
</dbReference>
<accession>A0A3Q9QWM5</accession>
<comment type="similarity">
    <text evidence="1 4">Belongs to the D-isomer specific 2-hydroxyacid dehydrogenase family.</text>
</comment>
<organism evidence="7 8">
    <name type="scientific">Neobacillus mesonae</name>
    <dbReference type="NCBI Taxonomy" id="1193713"/>
    <lineage>
        <taxon>Bacteria</taxon>
        <taxon>Bacillati</taxon>
        <taxon>Bacillota</taxon>
        <taxon>Bacilli</taxon>
        <taxon>Bacillales</taxon>
        <taxon>Bacillaceae</taxon>
        <taxon>Neobacillus</taxon>
    </lineage>
</organism>
<evidence type="ECO:0008006" key="9">
    <source>
        <dbReference type="Google" id="ProtNLM"/>
    </source>
</evidence>
<dbReference type="Pfam" id="PF00389">
    <property type="entry name" value="2-Hacid_dh"/>
    <property type="match status" value="1"/>
</dbReference>
<dbReference type="EMBL" id="CP022572">
    <property type="protein sequence ID" value="AZU62184.1"/>
    <property type="molecule type" value="Genomic_DNA"/>
</dbReference>
<evidence type="ECO:0000256" key="3">
    <source>
        <dbReference type="ARBA" id="ARBA00023027"/>
    </source>
</evidence>
<evidence type="ECO:0000313" key="8">
    <source>
        <dbReference type="Proteomes" id="UP000282892"/>
    </source>
</evidence>
<evidence type="ECO:0000256" key="4">
    <source>
        <dbReference type="RuleBase" id="RU003719"/>
    </source>
</evidence>
<reference evidence="7 8" key="1">
    <citation type="submission" date="2017-07" db="EMBL/GenBank/DDBJ databases">
        <title>The complete genome sequence of Bacillus mesonae strain H20-5, an efficient strain improving plant abiotic stress resistance.</title>
        <authorList>
            <person name="Kim S.Y."/>
            <person name="Song H."/>
            <person name="Sang M.K."/>
            <person name="Weon H.-Y."/>
            <person name="Song J."/>
        </authorList>
    </citation>
    <scope>NUCLEOTIDE SEQUENCE [LARGE SCALE GENOMIC DNA]</scope>
    <source>
        <strain evidence="7 8">H20-5</strain>
    </source>
</reference>
<proteinExistence type="inferred from homology"/>
<dbReference type="Pfam" id="PF02826">
    <property type="entry name" value="2-Hacid_dh_C"/>
    <property type="match status" value="1"/>
</dbReference>
<keyword evidence="2 4" id="KW-0560">Oxidoreductase</keyword>
<dbReference type="SUPFAM" id="SSF52283">
    <property type="entry name" value="Formate/glycerate dehydrogenase catalytic domain-like"/>
    <property type="match status" value="1"/>
</dbReference>
<dbReference type="InterPro" id="IPR050418">
    <property type="entry name" value="D-iso_2-hydroxyacid_DH_PdxB"/>
</dbReference>
<dbReference type="PANTHER" id="PTHR43761">
    <property type="entry name" value="D-ISOMER SPECIFIC 2-HYDROXYACID DEHYDROGENASE FAMILY PROTEIN (AFU_ORTHOLOGUE AFUA_1G13630)"/>
    <property type="match status" value="1"/>
</dbReference>
<dbReference type="GO" id="GO:0016616">
    <property type="term" value="F:oxidoreductase activity, acting on the CH-OH group of donors, NAD or NADP as acceptor"/>
    <property type="evidence" value="ECO:0007669"/>
    <property type="project" value="InterPro"/>
</dbReference>
<dbReference type="KEGG" id="nmk:CHR53_13330"/>
<protein>
    <recommendedName>
        <fullName evidence="9">C-terminal binding protein</fullName>
    </recommendedName>
</protein>
<feature type="domain" description="D-isomer specific 2-hydroxyacid dehydrogenase catalytic" evidence="5">
    <location>
        <begin position="18"/>
        <end position="319"/>
    </location>
</feature>
<dbReference type="OrthoDB" id="9805416at2"/>
<name>A0A3Q9QWM5_9BACI</name>
<dbReference type="SUPFAM" id="SSF51735">
    <property type="entry name" value="NAD(P)-binding Rossmann-fold domains"/>
    <property type="match status" value="1"/>
</dbReference>
<dbReference type="STRING" id="1193713.GCA_001636315_05104"/>
<keyword evidence="8" id="KW-1185">Reference proteome</keyword>
<dbReference type="Proteomes" id="UP000282892">
    <property type="component" value="Chromosome"/>
</dbReference>
<evidence type="ECO:0000313" key="7">
    <source>
        <dbReference type="EMBL" id="AZU62184.1"/>
    </source>
</evidence>
<dbReference type="InterPro" id="IPR043322">
    <property type="entry name" value="CtBP"/>
</dbReference>
<feature type="domain" description="D-isomer specific 2-hydroxyacid dehydrogenase NAD-binding" evidence="6">
    <location>
        <begin position="114"/>
        <end position="290"/>
    </location>
</feature>
<dbReference type="InterPro" id="IPR006139">
    <property type="entry name" value="D-isomer_2_OHA_DH_cat_dom"/>
</dbReference>
<keyword evidence="3" id="KW-0520">NAD</keyword>
<evidence type="ECO:0000256" key="1">
    <source>
        <dbReference type="ARBA" id="ARBA00005854"/>
    </source>
</evidence>
<dbReference type="GO" id="GO:0051287">
    <property type="term" value="F:NAD binding"/>
    <property type="evidence" value="ECO:0007669"/>
    <property type="project" value="InterPro"/>
</dbReference>
<sequence length="331" mass="37126">MRNGKYLVWILDDEWIDHTVESDIFQKKGYDVHVTRSGTLKEDLPLYAPYADGVIVQVGFPCDAELIEKLDSCKIITASSVGYNTIDIDAATRKGIKVTHVPEFCTEEVSDHTIAHMLMITRRFPSYNKQVREGGWNPMDTLPIQRFCNHTVGLLGFGKIARRVAEKLQPFGVRIISHAPTAPKELFAHYSVEAVSFEQLLRQSTLLSLHIPLRPENQNIISYKQLKLMPKGAFIVNTSRGGLLHEEDLYQAIVEGQIAGASLDVLLNEPPDPNDPLLNLDEVYVTPHSGYISDDALAELKEKTCQNIFDGIEGRPLVKTLNPEVLNHIKT</sequence>
<evidence type="ECO:0000256" key="2">
    <source>
        <dbReference type="ARBA" id="ARBA00023002"/>
    </source>
</evidence>
<dbReference type="CDD" id="cd05299">
    <property type="entry name" value="CtBP_dh"/>
    <property type="match status" value="1"/>
</dbReference>
<dbReference type="AlphaFoldDB" id="A0A3Q9QWM5"/>
<gene>
    <name evidence="7" type="ORF">CHR53_13330</name>
</gene>
<dbReference type="Gene3D" id="3.40.50.720">
    <property type="entry name" value="NAD(P)-binding Rossmann-like Domain"/>
    <property type="match status" value="2"/>
</dbReference>
<dbReference type="InterPro" id="IPR006140">
    <property type="entry name" value="D-isomer_DH_NAD-bd"/>
</dbReference>
<evidence type="ECO:0000259" key="5">
    <source>
        <dbReference type="Pfam" id="PF00389"/>
    </source>
</evidence>